<dbReference type="EMBL" id="AWWK01000090">
    <property type="protein sequence ID" value="ETY72713.1"/>
    <property type="molecule type" value="Genomic_DNA"/>
</dbReference>
<evidence type="ECO:0000313" key="6">
    <source>
        <dbReference type="EMBL" id="ETY72713.1"/>
    </source>
</evidence>
<reference evidence="6 7" key="1">
    <citation type="journal article" date="2014" name="Genome Announc.">
        <title>Genome Sequence of Lactobacillus fabifermentans Strain T30PCM01, Isolated from Fermenting Grape Marc.</title>
        <authorList>
            <person name="Treu L."/>
            <person name="Vendramin V."/>
            <person name="Bovo B."/>
            <person name="Giacomini A."/>
            <person name="Corich V."/>
            <person name="Campanaro S."/>
        </authorList>
    </citation>
    <scope>NUCLEOTIDE SEQUENCE [LARGE SCALE GENOMIC DNA]</scope>
    <source>
        <strain evidence="6 7">T30PCM01</strain>
    </source>
</reference>
<keyword evidence="2 5" id="KW-0378">Hydrolase</keyword>
<evidence type="ECO:0000256" key="3">
    <source>
        <dbReference type="ARBA" id="ARBA00022912"/>
    </source>
</evidence>
<dbReference type="GO" id="GO:0004725">
    <property type="term" value="F:protein tyrosine phosphatase activity"/>
    <property type="evidence" value="ECO:0007669"/>
    <property type="project" value="UniProtKB-UniRule"/>
</dbReference>
<keyword evidence="3 5" id="KW-0904">Protein phosphatase</keyword>
<dbReference type="Proteomes" id="UP000019247">
    <property type="component" value="Unassembled WGS sequence"/>
</dbReference>
<dbReference type="AlphaFoldDB" id="W6T4P5"/>
<evidence type="ECO:0000256" key="4">
    <source>
        <dbReference type="ARBA" id="ARBA00051722"/>
    </source>
</evidence>
<comment type="similarity">
    <text evidence="1 5">Belongs to the metallo-dependent hydrolases superfamily. CpsB/CapC family.</text>
</comment>
<dbReference type="InterPro" id="IPR016667">
    <property type="entry name" value="Caps_polysacc_synth_CpsB/CapC"/>
</dbReference>
<dbReference type="PATRIC" id="fig|1400520.3.peg.3171"/>
<comment type="catalytic activity">
    <reaction evidence="4 5">
        <text>O-phospho-L-tyrosyl-[protein] + H2O = L-tyrosyl-[protein] + phosphate</text>
        <dbReference type="Rhea" id="RHEA:10684"/>
        <dbReference type="Rhea" id="RHEA-COMP:10136"/>
        <dbReference type="Rhea" id="RHEA-COMP:20101"/>
        <dbReference type="ChEBI" id="CHEBI:15377"/>
        <dbReference type="ChEBI" id="CHEBI:43474"/>
        <dbReference type="ChEBI" id="CHEBI:46858"/>
        <dbReference type="ChEBI" id="CHEBI:61978"/>
        <dbReference type="EC" id="3.1.3.48"/>
    </reaction>
</comment>
<accession>W6T4P5</accession>
<evidence type="ECO:0000256" key="2">
    <source>
        <dbReference type="ARBA" id="ARBA00022801"/>
    </source>
</evidence>
<evidence type="ECO:0000313" key="7">
    <source>
        <dbReference type="Proteomes" id="UP000019247"/>
    </source>
</evidence>
<dbReference type="Gene3D" id="3.20.20.140">
    <property type="entry name" value="Metal-dependent hydrolases"/>
    <property type="match status" value="1"/>
</dbReference>
<proteinExistence type="inferred from homology"/>
<dbReference type="Pfam" id="PF19567">
    <property type="entry name" value="CpsB_CapC"/>
    <property type="match status" value="1"/>
</dbReference>
<gene>
    <name evidence="6" type="ORF">LFAB_16150</name>
</gene>
<name>W6T4P5_9LACO</name>
<dbReference type="HOGENOM" id="CLU_085966_1_0_9"/>
<dbReference type="eggNOG" id="COG4464">
    <property type="taxonomic scope" value="Bacteria"/>
</dbReference>
<dbReference type="EC" id="3.1.3.48" evidence="5"/>
<dbReference type="SUPFAM" id="SSF89550">
    <property type="entry name" value="PHP domain-like"/>
    <property type="match status" value="1"/>
</dbReference>
<sequence length="260" mass="29590">MNKMTSDFVDLHCHILPNIDDGSPTLEDSIELARAAVKDGVRYILATPHHMDRYYMNHGNQIKKQVQQFQEVLNRLKINLTIFPGQEVHLNGDLINNLDDVLGIDTNRKYILLELPHEMVPNYLEEIVFQLSCEGITPVIAHPERNAQIIADPTRLYNLVVNQGALAQVTATSLGGSFGKKVQWISKEFVKAGLVQVVASDAHKLLNRNFAMTKAYFELEQLDTKLPEHFSNNARKLLNGEMVEVNVTRVPKKYRKFLLF</sequence>
<organism evidence="6 7">
    <name type="scientific">Lactiplantibacillus fabifermentans T30PCM01</name>
    <dbReference type="NCBI Taxonomy" id="1400520"/>
    <lineage>
        <taxon>Bacteria</taxon>
        <taxon>Bacillati</taxon>
        <taxon>Bacillota</taxon>
        <taxon>Bacilli</taxon>
        <taxon>Lactobacillales</taxon>
        <taxon>Lactobacillaceae</taxon>
        <taxon>Lactiplantibacillus</taxon>
    </lineage>
</organism>
<dbReference type="InterPro" id="IPR016195">
    <property type="entry name" value="Pol/histidinol_Pase-like"/>
</dbReference>
<evidence type="ECO:0000256" key="1">
    <source>
        <dbReference type="ARBA" id="ARBA00005750"/>
    </source>
</evidence>
<dbReference type="STRING" id="1400520.LFAB_16150"/>
<dbReference type="PIRSF" id="PIRSF016557">
    <property type="entry name" value="Caps_synth_CpsB"/>
    <property type="match status" value="1"/>
</dbReference>
<comment type="caution">
    <text evidence="6">The sequence shown here is derived from an EMBL/GenBank/DDBJ whole genome shotgun (WGS) entry which is preliminary data.</text>
</comment>
<dbReference type="PANTHER" id="PTHR39181:SF1">
    <property type="entry name" value="TYROSINE-PROTEIN PHOSPHATASE YWQE"/>
    <property type="match status" value="1"/>
</dbReference>
<evidence type="ECO:0000256" key="5">
    <source>
        <dbReference type="PIRNR" id="PIRNR016557"/>
    </source>
</evidence>
<dbReference type="GO" id="GO:0030145">
    <property type="term" value="F:manganese ion binding"/>
    <property type="evidence" value="ECO:0007669"/>
    <property type="project" value="UniProtKB-UniRule"/>
</dbReference>
<dbReference type="PANTHER" id="PTHR39181">
    <property type="entry name" value="TYROSINE-PROTEIN PHOSPHATASE YWQE"/>
    <property type="match status" value="1"/>
</dbReference>
<protein>
    <recommendedName>
        <fullName evidence="5">Tyrosine-protein phosphatase</fullName>
        <ecNumber evidence="5">3.1.3.48</ecNumber>
    </recommendedName>
</protein>